<accession>A0AAV3YYI0</accession>
<protein>
    <submittedName>
        <fullName evidence="1">Uncharacterized protein</fullName>
    </submittedName>
</protein>
<evidence type="ECO:0000313" key="2">
    <source>
        <dbReference type="Proteomes" id="UP000735302"/>
    </source>
</evidence>
<comment type="caution">
    <text evidence="1">The sequence shown here is derived from an EMBL/GenBank/DDBJ whole genome shotgun (WGS) entry which is preliminary data.</text>
</comment>
<proteinExistence type="predicted"/>
<name>A0AAV3YYI0_9GAST</name>
<keyword evidence="2" id="KW-1185">Reference proteome</keyword>
<dbReference type="AlphaFoldDB" id="A0AAV3YYI0"/>
<sequence>MCHLRYETKSYIPSAAKTVPRPTTRTTQEARKKISEDDTVSTVDTKDCLVLETLGKDFVEEVWRSWICRDDTSGVGSTVASESALRSAWTLLSRVRALPPAPWPDGRPTSLRSPCELIIYKKQSDTRQRRPYTHYRTAARAREHVAQRPPTTMNLFLDALARCKIASINDDGNTLVETGRLFLKSRP</sequence>
<dbReference type="Proteomes" id="UP000735302">
    <property type="component" value="Unassembled WGS sequence"/>
</dbReference>
<evidence type="ECO:0000313" key="1">
    <source>
        <dbReference type="EMBL" id="GFN87572.1"/>
    </source>
</evidence>
<gene>
    <name evidence="1" type="ORF">PoB_001407800</name>
</gene>
<dbReference type="EMBL" id="BLXT01001720">
    <property type="protein sequence ID" value="GFN87572.1"/>
    <property type="molecule type" value="Genomic_DNA"/>
</dbReference>
<organism evidence="1 2">
    <name type="scientific">Plakobranchus ocellatus</name>
    <dbReference type="NCBI Taxonomy" id="259542"/>
    <lineage>
        <taxon>Eukaryota</taxon>
        <taxon>Metazoa</taxon>
        <taxon>Spiralia</taxon>
        <taxon>Lophotrochozoa</taxon>
        <taxon>Mollusca</taxon>
        <taxon>Gastropoda</taxon>
        <taxon>Heterobranchia</taxon>
        <taxon>Euthyneura</taxon>
        <taxon>Panpulmonata</taxon>
        <taxon>Sacoglossa</taxon>
        <taxon>Placobranchoidea</taxon>
        <taxon>Plakobranchidae</taxon>
        <taxon>Plakobranchus</taxon>
    </lineage>
</organism>
<reference evidence="1 2" key="1">
    <citation type="journal article" date="2021" name="Elife">
        <title>Chloroplast acquisition without the gene transfer in kleptoplastic sea slugs, Plakobranchus ocellatus.</title>
        <authorList>
            <person name="Maeda T."/>
            <person name="Takahashi S."/>
            <person name="Yoshida T."/>
            <person name="Shimamura S."/>
            <person name="Takaki Y."/>
            <person name="Nagai Y."/>
            <person name="Toyoda A."/>
            <person name="Suzuki Y."/>
            <person name="Arimoto A."/>
            <person name="Ishii H."/>
            <person name="Satoh N."/>
            <person name="Nishiyama T."/>
            <person name="Hasebe M."/>
            <person name="Maruyama T."/>
            <person name="Minagawa J."/>
            <person name="Obokata J."/>
            <person name="Shigenobu S."/>
        </authorList>
    </citation>
    <scope>NUCLEOTIDE SEQUENCE [LARGE SCALE GENOMIC DNA]</scope>
</reference>